<evidence type="ECO:0000313" key="6">
    <source>
        <dbReference type="Proteomes" id="UP000030653"/>
    </source>
</evidence>
<comment type="subcellular location">
    <subcellularLocation>
        <location evidence="4">Peroxisome membrane</location>
    </subcellularLocation>
</comment>
<dbReference type="InterPro" id="IPR008733">
    <property type="entry name" value="PEX11"/>
</dbReference>
<organism evidence="5 6">
    <name type="scientific">Dacryopinax primogenitus (strain DJM 731)</name>
    <name type="common">Brown rot fungus</name>
    <dbReference type="NCBI Taxonomy" id="1858805"/>
    <lineage>
        <taxon>Eukaryota</taxon>
        <taxon>Fungi</taxon>
        <taxon>Dikarya</taxon>
        <taxon>Basidiomycota</taxon>
        <taxon>Agaricomycotina</taxon>
        <taxon>Dacrymycetes</taxon>
        <taxon>Dacrymycetales</taxon>
        <taxon>Dacrymycetaceae</taxon>
        <taxon>Dacryopinax</taxon>
    </lineage>
</organism>
<keyword evidence="1" id="KW-0962">Peroxisome biogenesis</keyword>
<name>M5G3M2_DACPD</name>
<dbReference type="EMBL" id="JH795857">
    <property type="protein sequence ID" value="EJU04831.1"/>
    <property type="molecule type" value="Genomic_DNA"/>
</dbReference>
<proteinExistence type="predicted"/>
<evidence type="ECO:0000256" key="4">
    <source>
        <dbReference type="ARBA" id="ARBA00046271"/>
    </source>
</evidence>
<dbReference type="AlphaFoldDB" id="M5G3M2"/>
<sequence length="284" mass="32435">MASSKVVANAQEKVVKTLALLKKMLSQQGMEVLVSFLGTASGTDKIFSLIESWTKLFIAYLRLSRPYYTYRTEAVITSGSEVTRHIYNLFLIGSRVSPLADKLSNLTNAIGDSRMLFRFAALPGQYTTVLSLIKARSHPLIPTLQSLSLLGYYTLEHAYYLAAHRVVRVSERTKDVLGLWSMRSFSVWVVLQIVNLFREAKQLDKEAATMTEEEKNSERGTELRMRGKRWRDDYMLQMYYLPMCIHWSTPGGIFHPMFSAVLNVLISNAEFRQAWSKTLSPIRN</sequence>
<dbReference type="GO" id="GO:0005778">
    <property type="term" value="C:peroxisomal membrane"/>
    <property type="evidence" value="ECO:0007669"/>
    <property type="project" value="UniProtKB-SubCell"/>
</dbReference>
<evidence type="ECO:0000313" key="5">
    <source>
        <dbReference type="EMBL" id="EJU04831.1"/>
    </source>
</evidence>
<dbReference type="Proteomes" id="UP000030653">
    <property type="component" value="Unassembled WGS sequence"/>
</dbReference>
<dbReference type="HOGENOM" id="CLU_052213_0_1_1"/>
<dbReference type="STRING" id="1858805.M5G3M2"/>
<gene>
    <name evidence="5" type="ORF">DACRYDRAFT_20433</name>
</gene>
<evidence type="ECO:0000256" key="1">
    <source>
        <dbReference type="ARBA" id="ARBA00022593"/>
    </source>
</evidence>
<protein>
    <submittedName>
        <fullName evidence="5">Uncharacterized protein</fullName>
    </submittedName>
</protein>
<evidence type="ECO:0000256" key="2">
    <source>
        <dbReference type="ARBA" id="ARBA00023136"/>
    </source>
</evidence>
<keyword evidence="2" id="KW-0472">Membrane</keyword>
<reference evidence="5 6" key="1">
    <citation type="journal article" date="2012" name="Science">
        <title>The Paleozoic origin of enzymatic lignin decomposition reconstructed from 31 fungal genomes.</title>
        <authorList>
            <person name="Floudas D."/>
            <person name="Binder M."/>
            <person name="Riley R."/>
            <person name="Barry K."/>
            <person name="Blanchette R.A."/>
            <person name="Henrissat B."/>
            <person name="Martinez A.T."/>
            <person name="Otillar R."/>
            <person name="Spatafora J.W."/>
            <person name="Yadav J.S."/>
            <person name="Aerts A."/>
            <person name="Benoit I."/>
            <person name="Boyd A."/>
            <person name="Carlson A."/>
            <person name="Copeland A."/>
            <person name="Coutinho P.M."/>
            <person name="de Vries R.P."/>
            <person name="Ferreira P."/>
            <person name="Findley K."/>
            <person name="Foster B."/>
            <person name="Gaskell J."/>
            <person name="Glotzer D."/>
            <person name="Gorecki P."/>
            <person name="Heitman J."/>
            <person name="Hesse C."/>
            <person name="Hori C."/>
            <person name="Igarashi K."/>
            <person name="Jurgens J.A."/>
            <person name="Kallen N."/>
            <person name="Kersten P."/>
            <person name="Kohler A."/>
            <person name="Kuees U."/>
            <person name="Kumar T.K.A."/>
            <person name="Kuo A."/>
            <person name="LaButti K."/>
            <person name="Larrondo L.F."/>
            <person name="Lindquist E."/>
            <person name="Ling A."/>
            <person name="Lombard V."/>
            <person name="Lucas S."/>
            <person name="Lundell T."/>
            <person name="Martin R."/>
            <person name="McLaughlin D.J."/>
            <person name="Morgenstern I."/>
            <person name="Morin E."/>
            <person name="Murat C."/>
            <person name="Nagy L.G."/>
            <person name="Nolan M."/>
            <person name="Ohm R.A."/>
            <person name="Patyshakuliyeva A."/>
            <person name="Rokas A."/>
            <person name="Ruiz-Duenas F.J."/>
            <person name="Sabat G."/>
            <person name="Salamov A."/>
            <person name="Samejima M."/>
            <person name="Schmutz J."/>
            <person name="Slot J.C."/>
            <person name="St John F."/>
            <person name="Stenlid J."/>
            <person name="Sun H."/>
            <person name="Sun S."/>
            <person name="Syed K."/>
            <person name="Tsang A."/>
            <person name="Wiebenga A."/>
            <person name="Young D."/>
            <person name="Pisabarro A."/>
            <person name="Eastwood D.C."/>
            <person name="Martin F."/>
            <person name="Cullen D."/>
            <person name="Grigoriev I.V."/>
            <person name="Hibbett D.S."/>
        </authorList>
    </citation>
    <scope>NUCLEOTIDE SEQUENCE [LARGE SCALE GENOMIC DNA]</scope>
    <source>
        <strain evidence="5 6">DJM-731 SS1</strain>
    </source>
</reference>
<accession>M5G3M2</accession>
<dbReference type="RefSeq" id="XP_040631725.1">
    <property type="nucleotide sequence ID" value="XM_040771931.1"/>
</dbReference>
<dbReference type="GO" id="GO:0016559">
    <property type="term" value="P:peroxisome fission"/>
    <property type="evidence" value="ECO:0007669"/>
    <property type="project" value="InterPro"/>
</dbReference>
<evidence type="ECO:0000256" key="3">
    <source>
        <dbReference type="ARBA" id="ARBA00023140"/>
    </source>
</evidence>
<keyword evidence="3" id="KW-0576">Peroxisome</keyword>
<dbReference type="PANTHER" id="PTHR12652">
    <property type="entry name" value="PEROXISOMAL BIOGENESIS FACTOR 11"/>
    <property type="match status" value="1"/>
</dbReference>
<dbReference type="Pfam" id="PF05648">
    <property type="entry name" value="PEX11"/>
    <property type="match status" value="1"/>
</dbReference>
<dbReference type="OMA" id="WMVALER"/>
<dbReference type="GeneID" id="63686993"/>
<keyword evidence="6" id="KW-1185">Reference proteome</keyword>
<dbReference type="PANTHER" id="PTHR12652:SF25">
    <property type="entry name" value="MICROBODY (PEROXISOME) PROLIFERATION PROTEIN PEROXIN 11C (EUROFUNG)"/>
    <property type="match status" value="1"/>
</dbReference>
<dbReference type="OrthoDB" id="10005898at2759"/>